<evidence type="ECO:0000256" key="1">
    <source>
        <dbReference type="SAM" id="MobiDB-lite"/>
    </source>
</evidence>
<protein>
    <submittedName>
        <fullName evidence="6">RING-type domain-containing protein</fullName>
    </submittedName>
</protein>
<dbReference type="STRING" id="27835.A0A158R2Q2"/>
<dbReference type="AlphaFoldDB" id="A0A158R2Q2"/>
<keyword evidence="5" id="KW-1185">Reference proteome</keyword>
<feature type="signal peptide" evidence="3">
    <location>
        <begin position="1"/>
        <end position="16"/>
    </location>
</feature>
<proteinExistence type="predicted"/>
<feature type="transmembrane region" description="Helical" evidence="2">
    <location>
        <begin position="246"/>
        <end position="264"/>
    </location>
</feature>
<name>A0A158R2Q2_NIPBR</name>
<keyword evidence="2" id="KW-0812">Transmembrane</keyword>
<keyword evidence="2" id="KW-0472">Membrane</keyword>
<evidence type="ECO:0000313" key="6">
    <source>
        <dbReference type="WBParaSite" id="NBR_0001654501-mRNA-1"/>
    </source>
</evidence>
<dbReference type="Proteomes" id="UP000271162">
    <property type="component" value="Unassembled WGS sequence"/>
</dbReference>
<feature type="chain" id="PRO_5043135802" evidence="3">
    <location>
        <begin position="17"/>
        <end position="591"/>
    </location>
</feature>
<dbReference type="WBParaSite" id="NBR_0001654501-mRNA-1">
    <property type="protein sequence ID" value="NBR_0001654501-mRNA-1"/>
    <property type="gene ID" value="NBR_0001654501"/>
</dbReference>
<reference evidence="6" key="1">
    <citation type="submission" date="2016-04" db="UniProtKB">
        <authorList>
            <consortium name="WormBaseParasite"/>
        </authorList>
    </citation>
    <scope>IDENTIFICATION</scope>
</reference>
<sequence length="591" mass="65891">MSIVVLGLLLVTVTYAAPPIVPLEMAACVDGVNNVIDLADISDGQYAIHAQNVVGHTYDDHGRPSCFRGHARVALPGTIRLVRGQVVVSSDIPNIKDAELKLTIRKHGVFLKAVCVDGRPMRRQVPESFCHHKIGGIGDEFLQMLSTNGTYDLQETEQKAHKSNVINFPRVKGMLNMISKIAFSRAIGKENSRCTLVEQELLISGFRRTWNGFMSTEQLILFFFLLYCIVSTFLCQNFGQCFRMSFVVLGFVLVTFAYAAPPIVPLEMAACVDGVNNVIQVADISDGQYSIHAQNMVAQTYDAQGRPSCYYGRAHVALPGQIRLVRGQVRVSATNANIRNAELKLTVRKNSIFIGKVCVDGKKMKRQVPEDVCHHKIYPDIGDEFLRMLSTPGTYDLAEIERKAHKSNVINLPGVKGIMSSVASGDWKGEIALYIGGTRIAHIRAPSNTEWEELIRRRRATWPAFGSLKEAIDQLQDADLRTDLFDSTVLPALCYAAETWPDTSATAKSLQVTHRALERCLLKFTRLSQHRARLRSSDLRQMSRLRNPIHIESQASMGRSHNEKRRRPLDKKNGGMAAVRLYAPRGRPPAR</sequence>
<feature type="region of interest" description="Disordered" evidence="1">
    <location>
        <begin position="548"/>
        <end position="591"/>
    </location>
</feature>
<keyword evidence="2" id="KW-1133">Transmembrane helix</keyword>
<reference evidence="4 5" key="2">
    <citation type="submission" date="2018-11" db="EMBL/GenBank/DDBJ databases">
        <authorList>
            <consortium name="Pathogen Informatics"/>
        </authorList>
    </citation>
    <scope>NUCLEOTIDE SEQUENCE [LARGE SCALE GENOMIC DNA]</scope>
</reference>
<evidence type="ECO:0000256" key="2">
    <source>
        <dbReference type="SAM" id="Phobius"/>
    </source>
</evidence>
<evidence type="ECO:0000256" key="3">
    <source>
        <dbReference type="SAM" id="SignalP"/>
    </source>
</evidence>
<evidence type="ECO:0000313" key="5">
    <source>
        <dbReference type="Proteomes" id="UP000271162"/>
    </source>
</evidence>
<accession>A0A158R2Q2</accession>
<keyword evidence="3" id="KW-0732">Signal</keyword>
<evidence type="ECO:0000313" key="4">
    <source>
        <dbReference type="EMBL" id="VDL80141.1"/>
    </source>
</evidence>
<feature type="transmembrane region" description="Helical" evidence="2">
    <location>
        <begin position="219"/>
        <end position="239"/>
    </location>
</feature>
<gene>
    <name evidence="4" type="ORF">NBR_LOCUS16546</name>
</gene>
<dbReference type="EMBL" id="UYSL01022252">
    <property type="protein sequence ID" value="VDL80141.1"/>
    <property type="molecule type" value="Genomic_DNA"/>
</dbReference>
<organism evidence="6">
    <name type="scientific">Nippostrongylus brasiliensis</name>
    <name type="common">Rat hookworm</name>
    <dbReference type="NCBI Taxonomy" id="27835"/>
    <lineage>
        <taxon>Eukaryota</taxon>
        <taxon>Metazoa</taxon>
        <taxon>Ecdysozoa</taxon>
        <taxon>Nematoda</taxon>
        <taxon>Chromadorea</taxon>
        <taxon>Rhabditida</taxon>
        <taxon>Rhabditina</taxon>
        <taxon>Rhabditomorpha</taxon>
        <taxon>Strongyloidea</taxon>
        <taxon>Heligmosomidae</taxon>
        <taxon>Nippostrongylus</taxon>
    </lineage>
</organism>